<dbReference type="Pfam" id="PF00656">
    <property type="entry name" value="Peptidase_C14"/>
    <property type="match status" value="1"/>
</dbReference>
<evidence type="ECO:0000259" key="5">
    <source>
        <dbReference type="PROSITE" id="PS50208"/>
    </source>
</evidence>
<dbReference type="SMART" id="SM00115">
    <property type="entry name" value="CASc"/>
    <property type="match status" value="1"/>
</dbReference>
<evidence type="ECO:0000259" key="4">
    <source>
        <dbReference type="PROSITE" id="PS50207"/>
    </source>
</evidence>
<dbReference type="PANTHER" id="PTHR22576:SF41">
    <property type="entry name" value="CASPASE 14, APOPTOSIS-RELATED CYSTEINE PEPTIDASE"/>
    <property type="match status" value="1"/>
</dbReference>
<proteinExistence type="inferred from homology"/>
<evidence type="ECO:0000313" key="7">
    <source>
        <dbReference type="Proteomes" id="UP000494165"/>
    </source>
</evidence>
<dbReference type="InterPro" id="IPR029030">
    <property type="entry name" value="Caspase-like_dom_sf"/>
</dbReference>
<comment type="caution">
    <text evidence="6">The sequence shown here is derived from an EMBL/GenBank/DDBJ whole genome shotgun (WGS) entry which is preliminary data.</text>
</comment>
<evidence type="ECO:0000256" key="1">
    <source>
        <dbReference type="ARBA" id="ARBA00010134"/>
    </source>
</evidence>
<dbReference type="PROSITE" id="PS50207">
    <property type="entry name" value="CASPASE_P10"/>
    <property type="match status" value="1"/>
</dbReference>
<reference evidence="6 7" key="1">
    <citation type="submission" date="2020-04" db="EMBL/GenBank/DDBJ databases">
        <authorList>
            <person name="Alioto T."/>
            <person name="Alioto T."/>
            <person name="Gomez Garrido J."/>
        </authorList>
    </citation>
    <scope>NUCLEOTIDE SEQUENCE [LARGE SCALE GENOMIC DNA]</scope>
</reference>
<feature type="domain" description="Caspase family p20" evidence="5">
    <location>
        <begin position="112"/>
        <end position="170"/>
    </location>
</feature>
<dbReference type="GO" id="GO:0006508">
    <property type="term" value="P:proteolysis"/>
    <property type="evidence" value="ECO:0007669"/>
    <property type="project" value="InterPro"/>
</dbReference>
<evidence type="ECO:0000256" key="2">
    <source>
        <dbReference type="RuleBase" id="RU003971"/>
    </source>
</evidence>
<organism evidence="6 7">
    <name type="scientific">Cloeon dipterum</name>
    <dbReference type="NCBI Taxonomy" id="197152"/>
    <lineage>
        <taxon>Eukaryota</taxon>
        <taxon>Metazoa</taxon>
        <taxon>Ecdysozoa</taxon>
        <taxon>Arthropoda</taxon>
        <taxon>Hexapoda</taxon>
        <taxon>Insecta</taxon>
        <taxon>Pterygota</taxon>
        <taxon>Palaeoptera</taxon>
        <taxon>Ephemeroptera</taxon>
        <taxon>Pisciforma</taxon>
        <taxon>Baetidae</taxon>
        <taxon>Cloeon</taxon>
    </lineage>
</organism>
<dbReference type="EMBL" id="CADEPI010000644">
    <property type="protein sequence ID" value="CAB3387869.1"/>
    <property type="molecule type" value="Genomic_DNA"/>
</dbReference>
<dbReference type="InterPro" id="IPR027417">
    <property type="entry name" value="P-loop_NTPase"/>
</dbReference>
<dbReference type="GO" id="GO:0004197">
    <property type="term" value="F:cysteine-type endopeptidase activity"/>
    <property type="evidence" value="ECO:0007669"/>
    <property type="project" value="InterPro"/>
</dbReference>
<feature type="region of interest" description="Disordered" evidence="3">
    <location>
        <begin position="1"/>
        <end position="26"/>
    </location>
</feature>
<evidence type="ECO:0008006" key="8">
    <source>
        <dbReference type="Google" id="ProtNLM"/>
    </source>
</evidence>
<evidence type="ECO:0000313" key="6">
    <source>
        <dbReference type="EMBL" id="CAB3387869.1"/>
    </source>
</evidence>
<dbReference type="SUPFAM" id="SSF52129">
    <property type="entry name" value="Caspase-like"/>
    <property type="match status" value="1"/>
</dbReference>
<dbReference type="InterPro" id="IPR007111">
    <property type="entry name" value="NACHT_NTPase"/>
</dbReference>
<dbReference type="SUPFAM" id="SSF52540">
    <property type="entry name" value="P-loop containing nucleoside triphosphate hydrolases"/>
    <property type="match status" value="1"/>
</dbReference>
<dbReference type="PANTHER" id="PTHR22576">
    <property type="entry name" value="MUCOSA ASSOCIATED LYMPHOID TISSUE LYMPHOMA TRANSLOCATION PROTEIN 1/PARACASPASE"/>
    <property type="match status" value="1"/>
</dbReference>
<feature type="domain" description="Caspase family p10" evidence="4">
    <location>
        <begin position="196"/>
        <end position="284"/>
    </location>
</feature>
<dbReference type="InterPro" id="IPR002138">
    <property type="entry name" value="Pept_C14_p10"/>
</dbReference>
<keyword evidence="7" id="KW-1185">Reference proteome</keyword>
<gene>
    <name evidence="6" type="ORF">CLODIP_2_CD09069</name>
</gene>
<dbReference type="InterPro" id="IPR052039">
    <property type="entry name" value="Caspase-related_regulators"/>
</dbReference>
<dbReference type="InterPro" id="IPR001309">
    <property type="entry name" value="Pept_C14_p20"/>
</dbReference>
<dbReference type="Gene3D" id="3.40.50.300">
    <property type="entry name" value="P-loop containing nucleotide triphosphate hydrolases"/>
    <property type="match status" value="1"/>
</dbReference>
<name>A0A8S1E5Z0_9INSE</name>
<dbReference type="InterPro" id="IPR011600">
    <property type="entry name" value="Pept_C14_caspase"/>
</dbReference>
<dbReference type="InterPro" id="IPR015917">
    <property type="entry name" value="Pept_C14A"/>
</dbReference>
<dbReference type="OrthoDB" id="7721339at2759"/>
<accession>A0A8S1E5Z0</accession>
<protein>
    <recommendedName>
        <fullName evidence="8">NACHT domain-containing protein</fullName>
    </recommendedName>
</protein>
<dbReference type="AlphaFoldDB" id="A0A8S1E5Z0"/>
<sequence>MGNIESTGEAQGRPDGPAGLGFFETNQDGKVDRQNADNVFVLVVHFDFRNEPESFREGDAEDVENLRKTFAENRRCNFRSLQSPEKGSLLKLLSDQEKLMRFFSSKDLPSVFVLYFLSHGGEDNKIFTDHHHSGSHIEISTAEVFKSLKKLTDLGNCLKLVNFGPCRGDLEDPKFSSKNFYKGNENRNSCCITFWPEMHNSVIFYSTVETTRANRDEKRGSWFVEKLCHVLNSLSEDKPLIHVLTSVQRQIHETSRVFTDFSTNQPQGQTPEVKMFPQDNMFFISRISKQTIRPSLTDSRKAKGATVKSVSEFFTWKSDAGRDLRDRRASVLFENWNEHVEEMERALSKNLGFETSVRNLDDLSEYLNQVQEFETDEGVGCILTCLFCEIRATEHSNEVYVSVKDHFESMKDILHKFVGSQNDRWIGKPKIFFVINQTFEPVGTTYEKFVFQMNVESEYELAATNHSGWLVLVLNSRRKYEKLMEILGGSDLKKGKSLQELLSHLLTTESSREDKSFLNSTLQHLLDFPDWPPTFVKPDFQLKDTADSSIREANFDELVQEMKQSKESQIWLLSSDAGSGKTTVLKELASELRKSDVKALYVSLPSIRRNFANNEMQFLADATHYSTKEIASWIEKKRVFVILDGFDELRSKFRRDVVLTSVKALQEKEVKCCIATRPHEGNLFGNAVSVEIKPFDEAKQIGFVQLVGKKNDEFLERFEKKDILENAVHLSFLLDHDGECNLYEICDKLIWHKVERRLLKENGFNKVAEERIKSILELHRLVAARFLEKTTIPGERVTTEELRRLNDFGLATYQHQRVHFPCSTFADFLAAQKYSNDLEQDGASDVPMLESSEFQQSRTFVDLYQAR</sequence>
<comment type="similarity">
    <text evidence="1 2">Belongs to the peptidase C14A family.</text>
</comment>
<dbReference type="Pfam" id="PF05729">
    <property type="entry name" value="NACHT"/>
    <property type="match status" value="1"/>
</dbReference>
<dbReference type="Proteomes" id="UP000494165">
    <property type="component" value="Unassembled WGS sequence"/>
</dbReference>
<dbReference type="Gene3D" id="3.40.50.1460">
    <property type="match status" value="2"/>
</dbReference>
<dbReference type="PROSITE" id="PS50208">
    <property type="entry name" value="CASPASE_P20"/>
    <property type="match status" value="1"/>
</dbReference>
<evidence type="ECO:0000256" key="3">
    <source>
        <dbReference type="SAM" id="MobiDB-lite"/>
    </source>
</evidence>